<dbReference type="PANTHER" id="PTHR43343">
    <property type="entry name" value="PEPTIDASE S12"/>
    <property type="match status" value="1"/>
</dbReference>
<dbReference type="EMBL" id="SOAU01000001">
    <property type="protein sequence ID" value="TDT14981.1"/>
    <property type="molecule type" value="Genomic_DNA"/>
</dbReference>
<dbReference type="OrthoDB" id="9788136at2"/>
<keyword evidence="6" id="KW-1185">Reference proteome</keyword>
<feature type="transmembrane region" description="Helical" evidence="4">
    <location>
        <begin position="135"/>
        <end position="158"/>
    </location>
</feature>
<protein>
    <submittedName>
        <fullName evidence="5">Putative serine protease PepD</fullName>
    </submittedName>
</protein>
<keyword evidence="4" id="KW-0472">Membrane</keyword>
<evidence type="ECO:0000256" key="4">
    <source>
        <dbReference type="SAM" id="Phobius"/>
    </source>
</evidence>
<dbReference type="PANTHER" id="PTHR43343:SF3">
    <property type="entry name" value="PROTEASE DO-LIKE 8, CHLOROPLASTIC"/>
    <property type="match status" value="1"/>
</dbReference>
<comment type="caution">
    <text evidence="5">The sequence shown here is derived from an EMBL/GenBank/DDBJ whole genome shotgun (WGS) entry which is preliminary data.</text>
</comment>
<gene>
    <name evidence="5" type="ORF">BDK89_0540</name>
</gene>
<accession>A0A4R7HVH3</accession>
<sequence length="399" mass="39659">MATPGTAHTDTVHTGFDRPQLDPARTADAAPEPAERFDPARPEATGLGGTRPDATGLGGTTRGRTDPDPSELEPATGTGTEADLEPDGDDVWWPAAPRPVAGEPLAPPPPPPLHHTTRREGGDPRPRRRTRPWGVIALAALTVGASVFGGAAAGYLAASADDDTSAAATTATALATSATTADLDVAAVIDLVDQSVVSVSTTVETVLRTPRGDVVQQGEGAGTGVVIDAVNGLILTNAHVVDGATTVEVTLDADTTPRAATLIASDAASDVAVLRVDDTTGLVAAETASADTVDVGDSVIAVGNALALEGSMTVTSGIVSAMDRSIATDSGTLTELIQTDAAISSGNSGGPLVNADGQVIGINTAVASSGGTIQASNIGFAISIDHALGIVDQLLAGSA</sequence>
<evidence type="ECO:0000256" key="2">
    <source>
        <dbReference type="ARBA" id="ARBA00022801"/>
    </source>
</evidence>
<dbReference type="InterPro" id="IPR009003">
    <property type="entry name" value="Peptidase_S1_PA"/>
</dbReference>
<dbReference type="Proteomes" id="UP000294558">
    <property type="component" value="Unassembled WGS sequence"/>
</dbReference>
<name>A0A4R7HVH3_9ACTN</name>
<dbReference type="Gene3D" id="2.40.10.120">
    <property type="match status" value="1"/>
</dbReference>
<keyword evidence="4" id="KW-0812">Transmembrane</keyword>
<evidence type="ECO:0000256" key="3">
    <source>
        <dbReference type="SAM" id="MobiDB-lite"/>
    </source>
</evidence>
<reference evidence="5 6" key="1">
    <citation type="submission" date="2019-03" db="EMBL/GenBank/DDBJ databases">
        <title>Sequencing the genomes of 1000 actinobacteria strains.</title>
        <authorList>
            <person name="Klenk H.-P."/>
        </authorList>
    </citation>
    <scope>NUCLEOTIDE SEQUENCE [LARGE SCALE GENOMIC DNA]</scope>
    <source>
        <strain evidence="5 6">DSM 18936</strain>
    </source>
</reference>
<dbReference type="InterPro" id="IPR051201">
    <property type="entry name" value="Chloro_Bact_Ser_Proteases"/>
</dbReference>
<dbReference type="SUPFAM" id="SSF50494">
    <property type="entry name" value="Trypsin-like serine proteases"/>
    <property type="match status" value="1"/>
</dbReference>
<keyword evidence="2" id="KW-0378">Hydrolase</keyword>
<dbReference type="GO" id="GO:0006508">
    <property type="term" value="P:proteolysis"/>
    <property type="evidence" value="ECO:0007669"/>
    <property type="project" value="UniProtKB-KW"/>
</dbReference>
<dbReference type="InterPro" id="IPR001940">
    <property type="entry name" value="Peptidase_S1C"/>
</dbReference>
<evidence type="ECO:0000313" key="5">
    <source>
        <dbReference type="EMBL" id="TDT14981.1"/>
    </source>
</evidence>
<keyword evidence="1 5" id="KW-0645">Protease</keyword>
<dbReference type="GO" id="GO:0004252">
    <property type="term" value="F:serine-type endopeptidase activity"/>
    <property type="evidence" value="ECO:0007669"/>
    <property type="project" value="InterPro"/>
</dbReference>
<evidence type="ECO:0000256" key="1">
    <source>
        <dbReference type="ARBA" id="ARBA00022670"/>
    </source>
</evidence>
<dbReference type="RefSeq" id="WP_133867477.1">
    <property type="nucleotide sequence ID" value="NZ_SOAU01000001.1"/>
</dbReference>
<dbReference type="AlphaFoldDB" id="A0A4R7HVH3"/>
<proteinExistence type="predicted"/>
<dbReference type="Pfam" id="PF13365">
    <property type="entry name" value="Trypsin_2"/>
    <property type="match status" value="1"/>
</dbReference>
<keyword evidence="4" id="KW-1133">Transmembrane helix</keyword>
<evidence type="ECO:0000313" key="6">
    <source>
        <dbReference type="Proteomes" id="UP000294558"/>
    </source>
</evidence>
<feature type="region of interest" description="Disordered" evidence="3">
    <location>
        <begin position="1"/>
        <end position="130"/>
    </location>
</feature>
<organism evidence="5 6">
    <name type="scientific">Ilumatobacter fluminis</name>
    <dbReference type="NCBI Taxonomy" id="467091"/>
    <lineage>
        <taxon>Bacteria</taxon>
        <taxon>Bacillati</taxon>
        <taxon>Actinomycetota</taxon>
        <taxon>Acidimicrobiia</taxon>
        <taxon>Acidimicrobiales</taxon>
        <taxon>Ilumatobacteraceae</taxon>
        <taxon>Ilumatobacter</taxon>
    </lineage>
</organism>
<dbReference type="PRINTS" id="PR00834">
    <property type="entry name" value="PROTEASES2C"/>
</dbReference>